<dbReference type="Pfam" id="PF22763">
    <property type="entry name" value="NrS1-1_pol-like_HBD"/>
    <property type="match status" value="1"/>
</dbReference>
<gene>
    <name evidence="3" type="ORF">G3I67_13725</name>
</gene>
<dbReference type="InterPro" id="IPR054468">
    <property type="entry name" value="NrSPol-like_HBD"/>
</dbReference>
<reference evidence="3" key="1">
    <citation type="submission" date="2020-02" db="EMBL/GenBank/DDBJ databases">
        <authorList>
            <person name="Chen W.-M."/>
        </authorList>
    </citation>
    <scope>NUCLEOTIDE SEQUENCE</scope>
    <source>
        <strain evidence="3">NBD-18</strain>
    </source>
</reference>
<dbReference type="AlphaFoldDB" id="A0A6B2R5J9"/>
<evidence type="ECO:0000256" key="1">
    <source>
        <dbReference type="SAM" id="MobiDB-lite"/>
    </source>
</evidence>
<organism evidence="3">
    <name type="scientific">Sheuella amnicola</name>
    <dbReference type="NCBI Taxonomy" id="2707330"/>
    <lineage>
        <taxon>Bacteria</taxon>
        <taxon>Pseudomonadati</taxon>
        <taxon>Pseudomonadota</taxon>
        <taxon>Betaproteobacteria</taxon>
        <taxon>Burkholderiales</taxon>
        <taxon>Alcaligenaceae</taxon>
        <taxon>Sheuella</taxon>
    </lineage>
</organism>
<accession>A0A6B2R5J9</accession>
<name>A0A6B2R5J9_9BURK</name>
<feature type="domain" description="NrS-1 polymerase-like HBD" evidence="2">
    <location>
        <begin position="86"/>
        <end position="143"/>
    </location>
</feature>
<dbReference type="Gene3D" id="1.10.1240.50">
    <property type="match status" value="1"/>
</dbReference>
<dbReference type="InterPro" id="IPR027417">
    <property type="entry name" value="P-loop_NTPase"/>
</dbReference>
<evidence type="ECO:0000313" key="3">
    <source>
        <dbReference type="EMBL" id="NDY84287.1"/>
    </source>
</evidence>
<evidence type="ECO:0000259" key="2">
    <source>
        <dbReference type="Pfam" id="PF22763"/>
    </source>
</evidence>
<protein>
    <submittedName>
        <fullName evidence="3">AAA family ATPase</fullName>
    </submittedName>
</protein>
<dbReference type="Pfam" id="PF13481">
    <property type="entry name" value="AAA_25"/>
    <property type="match status" value="1"/>
</dbReference>
<proteinExistence type="predicted"/>
<dbReference type="Gene3D" id="3.40.50.300">
    <property type="entry name" value="P-loop containing nucleotide triphosphate hydrolases"/>
    <property type="match status" value="1"/>
</dbReference>
<feature type="region of interest" description="Disordered" evidence="1">
    <location>
        <begin position="410"/>
        <end position="432"/>
    </location>
</feature>
<dbReference type="EMBL" id="JAAGRN010000011">
    <property type="protein sequence ID" value="NDY84287.1"/>
    <property type="molecule type" value="Genomic_DNA"/>
</dbReference>
<dbReference type="RefSeq" id="WP_163656110.1">
    <property type="nucleotide sequence ID" value="NZ_JAAGRN010000011.1"/>
</dbReference>
<sequence>MNGQLIQGQELINQFVDFLPTTNQAPVNTPILLNIQPRTGPLDKKDISAHIKNKLPELFTDIPMLMGEKWRDLYNGDISAYDNDDSRADIALAGYLARRGLNPDEIDQVMRTSPRYRPKWEESREHSNWLHETIAKVFNQTDKLEVKIHNTFNNPNRPEIEYDIEQYKPTYFAGGMPPRTFAGPTIHGSLKLYPLRALTAVVALGAVGKTSLLIGHACHIAAGKPWNNQPIVQRKVIYFSVEETKEELTRKFSAITQNWSDEERQRVSENLLLVPLLGQDARLVTNERGSYQGSGMAERMIGIAREFDLKDGVIILDHMQGFASGDLNSSETATAICREANKIAEKTGAAVVFAAHISKANIKATSIEQGFAVGSLAFENALRQMVGIITMSEEDAKKYGITQDHRQYSRLEVPKNSYGPSDGGILSSATVN</sequence>
<dbReference type="SUPFAM" id="SSF52540">
    <property type="entry name" value="P-loop containing nucleoside triphosphate hydrolases"/>
    <property type="match status" value="1"/>
</dbReference>
<comment type="caution">
    <text evidence="3">The sequence shown here is derived from an EMBL/GenBank/DDBJ whole genome shotgun (WGS) entry which is preliminary data.</text>
</comment>